<evidence type="ECO:0000259" key="5">
    <source>
        <dbReference type="Pfam" id="PF07715"/>
    </source>
</evidence>
<dbReference type="InterPro" id="IPR012910">
    <property type="entry name" value="Plug_dom"/>
</dbReference>
<dbReference type="Gene3D" id="2.40.170.20">
    <property type="entry name" value="TonB-dependent receptor, beta-barrel domain"/>
    <property type="match status" value="1"/>
</dbReference>
<protein>
    <submittedName>
        <fullName evidence="7">Outer membrane receptor proteins, mostly Fe transport</fullName>
    </submittedName>
</protein>
<evidence type="ECO:0000313" key="8">
    <source>
        <dbReference type="Proteomes" id="UP000184048"/>
    </source>
</evidence>
<keyword evidence="2" id="KW-0472">Membrane</keyword>
<dbReference type="InterPro" id="IPR013783">
    <property type="entry name" value="Ig-like_fold"/>
</dbReference>
<keyword evidence="4" id="KW-0732">Signal</keyword>
<evidence type="ECO:0000259" key="6">
    <source>
        <dbReference type="Pfam" id="PF14905"/>
    </source>
</evidence>
<dbReference type="InterPro" id="IPR041700">
    <property type="entry name" value="OMP_b-brl_3"/>
</dbReference>
<dbReference type="OrthoDB" id="905812at2"/>
<gene>
    <name evidence="7" type="ORF">SAMN02745131_02818</name>
</gene>
<dbReference type="Pfam" id="PF07715">
    <property type="entry name" value="Plug"/>
    <property type="match status" value="1"/>
</dbReference>
<keyword evidence="8" id="KW-1185">Reference proteome</keyword>
<feature type="signal peptide" evidence="4">
    <location>
        <begin position="1"/>
        <end position="19"/>
    </location>
</feature>
<proteinExistence type="predicted"/>
<comment type="subcellular location">
    <subcellularLocation>
        <location evidence="1">Cell outer membrane</location>
    </subcellularLocation>
</comment>
<dbReference type="Gene3D" id="2.60.40.10">
    <property type="entry name" value="Immunoglobulins"/>
    <property type="match status" value="1"/>
</dbReference>
<dbReference type="Gene3D" id="2.170.130.10">
    <property type="entry name" value="TonB-dependent receptor, plug domain"/>
    <property type="match status" value="1"/>
</dbReference>
<dbReference type="InterPro" id="IPR037066">
    <property type="entry name" value="Plug_dom_sf"/>
</dbReference>
<dbReference type="GO" id="GO:0009279">
    <property type="term" value="C:cell outer membrane"/>
    <property type="evidence" value="ECO:0007669"/>
    <property type="project" value="UniProtKB-SubCell"/>
</dbReference>
<name>A0A1M5C8Q4_9BACT</name>
<evidence type="ECO:0000313" key="7">
    <source>
        <dbReference type="EMBL" id="SHF51118.1"/>
    </source>
</evidence>
<dbReference type="PANTHER" id="PTHR40980">
    <property type="entry name" value="PLUG DOMAIN-CONTAINING PROTEIN"/>
    <property type="match status" value="1"/>
</dbReference>
<reference evidence="7 8" key="1">
    <citation type="submission" date="2016-11" db="EMBL/GenBank/DDBJ databases">
        <authorList>
            <person name="Jaros S."/>
            <person name="Januszkiewicz K."/>
            <person name="Wedrychowicz H."/>
        </authorList>
    </citation>
    <scope>NUCLEOTIDE SEQUENCE [LARGE SCALE GENOMIC DNA]</scope>
    <source>
        <strain evidence="7 8">DSM 18119</strain>
    </source>
</reference>
<evidence type="ECO:0000256" key="1">
    <source>
        <dbReference type="ARBA" id="ARBA00004442"/>
    </source>
</evidence>
<feature type="chain" id="PRO_5012341259" evidence="4">
    <location>
        <begin position="20"/>
        <end position="821"/>
    </location>
</feature>
<keyword evidence="3" id="KW-0998">Cell outer membrane</keyword>
<dbReference type="Proteomes" id="UP000184048">
    <property type="component" value="Unassembled WGS sequence"/>
</dbReference>
<dbReference type="SUPFAM" id="SSF49478">
    <property type="entry name" value="Cna protein B-type domain"/>
    <property type="match status" value="1"/>
</dbReference>
<dbReference type="AlphaFoldDB" id="A0A1M5C8Q4"/>
<keyword evidence="7" id="KW-0675">Receptor</keyword>
<evidence type="ECO:0000256" key="4">
    <source>
        <dbReference type="SAM" id="SignalP"/>
    </source>
</evidence>
<evidence type="ECO:0000256" key="2">
    <source>
        <dbReference type="ARBA" id="ARBA00023136"/>
    </source>
</evidence>
<feature type="domain" description="Outer membrane protein beta-barrel" evidence="6">
    <location>
        <begin position="381"/>
        <end position="795"/>
    </location>
</feature>
<evidence type="ECO:0000256" key="3">
    <source>
        <dbReference type="ARBA" id="ARBA00023237"/>
    </source>
</evidence>
<dbReference type="Pfam" id="PF14905">
    <property type="entry name" value="OMP_b-brl_3"/>
    <property type="match status" value="1"/>
</dbReference>
<accession>A0A1M5C8Q4</accession>
<dbReference type="SUPFAM" id="SSF56935">
    <property type="entry name" value="Porins"/>
    <property type="match status" value="1"/>
</dbReference>
<feature type="domain" description="TonB-dependent receptor plug" evidence="5">
    <location>
        <begin position="143"/>
        <end position="222"/>
    </location>
</feature>
<organism evidence="7 8">
    <name type="scientific">Flavisolibacter ginsengisoli DSM 18119</name>
    <dbReference type="NCBI Taxonomy" id="1121884"/>
    <lineage>
        <taxon>Bacteria</taxon>
        <taxon>Pseudomonadati</taxon>
        <taxon>Bacteroidota</taxon>
        <taxon>Chitinophagia</taxon>
        <taxon>Chitinophagales</taxon>
        <taxon>Chitinophagaceae</taxon>
        <taxon>Flavisolibacter</taxon>
    </lineage>
</organism>
<dbReference type="RefSeq" id="WP_084080078.1">
    <property type="nucleotide sequence ID" value="NZ_FQUU01000012.1"/>
</dbReference>
<dbReference type="PANTHER" id="PTHR40980:SF4">
    <property type="entry name" value="TONB-DEPENDENT RECEPTOR-LIKE BETA-BARREL DOMAIN-CONTAINING PROTEIN"/>
    <property type="match status" value="1"/>
</dbReference>
<dbReference type="InterPro" id="IPR036942">
    <property type="entry name" value="Beta-barrel_TonB_sf"/>
</dbReference>
<dbReference type="STRING" id="1121884.SAMN02745131_02818"/>
<sequence>MKRFTLILMGCLSALLSLAQPGKGAINLNILNDQKAGVESATVELLKSADSALVKTSLTDKAGNTSFEAVTYGSYVVRVSAVGFNTKYSPVFSIDQALVTLQSLILSVKANMQMQGITVSAKKPFIQKLSDRIVVNVENSIVSAGSSAIDVLERSPGITIDQNDAISLRGKAGVIIMIDGKPSPMTGADLANYLRGLPSSAIERIDIITNPSAKYDAAGNSGIIDIHLKKDQRLGSNGTFTAGYGQGIYPKANAGATFNYRNQKMNVFGNYNYAYRKQLNHLIINRNFFEQGVFKGSDDKDNYAVMPIKSNTARLGADFFPSKNTIVGFVVNSNFNGFKRRADINTMVNDAQYQPDFSFQSISTNNDHNNNTVANVNFKQKLDFLGTEFTADVDYGVYNTASLTRSSSYFYNLNGSKRKEDDILDGDQNGKLTLKTAKADFVHPVTGGAKVEVGAKTSYVSSDNDAKFYNVMPDQKQVDETKTNRFFYKEYNNAGYINFSKAYKKFDFQVGLRGEHTNIKTLQVKGNDSYKNDYFQLFPSAFFNYKLKEDQTLGISVSRRIDRPGYFQLNPFLFQVDATIYSTGDPLLKPQTTWSSELSYTLKQMNFSFSYSHTKDPENTVLSKILDVIPNFEIKPGQDSNITVQIPVNLTSSDYIGISGAVPVRISKWWNMTNNFDIYYNRFNGNLAGSQLNAGKPAATVRTNNNFTFTKGWSAELNANLNTGGQYGYMVLDPQWGLAVGGQKTVMHGKGTIRFNMTDIFWTNLPKAKVEYKGSYVENWHAYRESRVANLSFTYRFGNSKVQQARRRTTASEEERQRAGN</sequence>
<dbReference type="EMBL" id="FQUU01000012">
    <property type="protein sequence ID" value="SHF51118.1"/>
    <property type="molecule type" value="Genomic_DNA"/>
</dbReference>